<dbReference type="AlphaFoldDB" id="A7EZD2"/>
<accession>A7EZD2</accession>
<dbReference type="GeneID" id="5484223"/>
<name>A7EZD2_SCLS1</name>
<organism evidence="1 2">
    <name type="scientific">Sclerotinia sclerotiorum (strain ATCC 18683 / 1980 / Ss-1)</name>
    <name type="common">White mold</name>
    <name type="synonym">Whetzelinia sclerotiorum</name>
    <dbReference type="NCBI Taxonomy" id="665079"/>
    <lineage>
        <taxon>Eukaryota</taxon>
        <taxon>Fungi</taxon>
        <taxon>Dikarya</taxon>
        <taxon>Ascomycota</taxon>
        <taxon>Pezizomycotina</taxon>
        <taxon>Leotiomycetes</taxon>
        <taxon>Helotiales</taxon>
        <taxon>Sclerotiniaceae</taxon>
        <taxon>Sclerotinia</taxon>
    </lineage>
</organism>
<sequence length="67" mass="7486">MSPQHSGHGTKDSSWCLTNLNKGLKAMQGVEGDDHQWLGTYHGIHGLQLAGEEEKRRNLTAWRGIVF</sequence>
<keyword evidence="2" id="KW-1185">Reference proteome</keyword>
<dbReference type="RefSeq" id="XP_001588252.1">
    <property type="nucleotide sequence ID" value="XM_001588202.1"/>
</dbReference>
<reference evidence="2" key="1">
    <citation type="journal article" date="2011" name="PLoS Genet.">
        <title>Genomic analysis of the necrotrophic fungal pathogens Sclerotinia sclerotiorum and Botrytis cinerea.</title>
        <authorList>
            <person name="Amselem J."/>
            <person name="Cuomo C.A."/>
            <person name="van Kan J.A."/>
            <person name="Viaud M."/>
            <person name="Benito E.P."/>
            <person name="Couloux A."/>
            <person name="Coutinho P.M."/>
            <person name="de Vries R.P."/>
            <person name="Dyer P.S."/>
            <person name="Fillinger S."/>
            <person name="Fournier E."/>
            <person name="Gout L."/>
            <person name="Hahn M."/>
            <person name="Kohn L."/>
            <person name="Lapalu N."/>
            <person name="Plummer K.M."/>
            <person name="Pradier J.M."/>
            <person name="Quevillon E."/>
            <person name="Sharon A."/>
            <person name="Simon A."/>
            <person name="ten Have A."/>
            <person name="Tudzynski B."/>
            <person name="Tudzynski P."/>
            <person name="Wincker P."/>
            <person name="Andrew M."/>
            <person name="Anthouard V."/>
            <person name="Beever R.E."/>
            <person name="Beffa R."/>
            <person name="Benoit I."/>
            <person name="Bouzid O."/>
            <person name="Brault B."/>
            <person name="Chen Z."/>
            <person name="Choquer M."/>
            <person name="Collemare J."/>
            <person name="Cotton P."/>
            <person name="Danchin E.G."/>
            <person name="Da Silva C."/>
            <person name="Gautier A."/>
            <person name="Giraud C."/>
            <person name="Giraud T."/>
            <person name="Gonzalez C."/>
            <person name="Grossetete S."/>
            <person name="Guldener U."/>
            <person name="Henrissat B."/>
            <person name="Howlett B.J."/>
            <person name="Kodira C."/>
            <person name="Kretschmer M."/>
            <person name="Lappartient A."/>
            <person name="Leroch M."/>
            <person name="Levis C."/>
            <person name="Mauceli E."/>
            <person name="Neuveglise C."/>
            <person name="Oeser B."/>
            <person name="Pearson M."/>
            <person name="Poulain J."/>
            <person name="Poussereau N."/>
            <person name="Quesneville H."/>
            <person name="Rascle C."/>
            <person name="Schumacher J."/>
            <person name="Segurens B."/>
            <person name="Sexton A."/>
            <person name="Silva E."/>
            <person name="Sirven C."/>
            <person name="Soanes D.M."/>
            <person name="Talbot N.J."/>
            <person name="Templeton M."/>
            <person name="Yandava C."/>
            <person name="Yarden O."/>
            <person name="Zeng Q."/>
            <person name="Rollins J.A."/>
            <person name="Lebrun M.H."/>
            <person name="Dickman M."/>
        </authorList>
    </citation>
    <scope>NUCLEOTIDE SEQUENCE [LARGE SCALE GENOMIC DNA]</scope>
    <source>
        <strain evidence="2">ATCC 18683 / 1980 / Ss-1</strain>
    </source>
</reference>
<gene>
    <name evidence="1" type="ORF">SS1G_10699</name>
</gene>
<dbReference type="Proteomes" id="UP000001312">
    <property type="component" value="Unassembled WGS sequence"/>
</dbReference>
<protein>
    <submittedName>
        <fullName evidence="1">Uncharacterized protein</fullName>
    </submittedName>
</protein>
<dbReference type="KEGG" id="ssl:SS1G_10699"/>
<dbReference type="EMBL" id="CH476636">
    <property type="protein sequence ID" value="EDN94824.1"/>
    <property type="molecule type" value="Genomic_DNA"/>
</dbReference>
<dbReference type="InParanoid" id="A7EZD2"/>
<evidence type="ECO:0000313" key="1">
    <source>
        <dbReference type="EMBL" id="EDN94824.1"/>
    </source>
</evidence>
<evidence type="ECO:0000313" key="2">
    <source>
        <dbReference type="Proteomes" id="UP000001312"/>
    </source>
</evidence>
<proteinExistence type="predicted"/>